<dbReference type="Proteomes" id="UP000741360">
    <property type="component" value="Unassembled WGS sequence"/>
</dbReference>
<feature type="region of interest" description="Disordered" evidence="1">
    <location>
        <begin position="71"/>
        <end position="115"/>
    </location>
</feature>
<evidence type="ECO:0000256" key="1">
    <source>
        <dbReference type="SAM" id="MobiDB-lite"/>
    </source>
</evidence>
<name>A0A932M209_UNCTE</name>
<proteinExistence type="predicted"/>
<protein>
    <submittedName>
        <fullName evidence="2">Uncharacterized protein</fullName>
    </submittedName>
</protein>
<feature type="region of interest" description="Disordered" evidence="1">
    <location>
        <begin position="1"/>
        <end position="38"/>
    </location>
</feature>
<comment type="caution">
    <text evidence="2">The sequence shown here is derived from an EMBL/GenBank/DDBJ whole genome shotgun (WGS) entry which is preliminary data.</text>
</comment>
<dbReference type="EMBL" id="JACPSX010000196">
    <property type="protein sequence ID" value="MBI3015416.1"/>
    <property type="molecule type" value="Genomic_DNA"/>
</dbReference>
<gene>
    <name evidence="2" type="ORF">HYY65_10230</name>
</gene>
<accession>A0A932M209</accession>
<reference evidence="2" key="1">
    <citation type="submission" date="2020-07" db="EMBL/GenBank/DDBJ databases">
        <title>Huge and variable diversity of episymbiotic CPR bacteria and DPANN archaea in groundwater ecosystems.</title>
        <authorList>
            <person name="He C.Y."/>
            <person name="Keren R."/>
            <person name="Whittaker M."/>
            <person name="Farag I.F."/>
            <person name="Doudna J."/>
            <person name="Cate J.H.D."/>
            <person name="Banfield J.F."/>
        </authorList>
    </citation>
    <scope>NUCLEOTIDE SEQUENCE</scope>
    <source>
        <strain evidence="2">NC_groundwater_717_Ag_S-0.2um_59_8</strain>
    </source>
</reference>
<evidence type="ECO:0000313" key="3">
    <source>
        <dbReference type="Proteomes" id="UP000741360"/>
    </source>
</evidence>
<evidence type="ECO:0000313" key="2">
    <source>
        <dbReference type="EMBL" id="MBI3015416.1"/>
    </source>
</evidence>
<organism evidence="2 3">
    <name type="scientific">Tectimicrobiota bacterium</name>
    <dbReference type="NCBI Taxonomy" id="2528274"/>
    <lineage>
        <taxon>Bacteria</taxon>
        <taxon>Pseudomonadati</taxon>
        <taxon>Nitrospinota/Tectimicrobiota group</taxon>
        <taxon>Candidatus Tectimicrobiota</taxon>
    </lineage>
</organism>
<dbReference type="AlphaFoldDB" id="A0A932M209"/>
<sequence length="115" mass="12445">MRHSGKPCGGTGQTPGRGTRCLLAGDREGAGSPEGQDMTLKKTELYRGFNIFTEEIRAGGWRVALVEVPASEGAEHSRTPQQGRVSGEHPSKASALTAAKAHIDRIHQNRRNRSR</sequence>